<dbReference type="PROSITE" id="PS01016">
    <property type="entry name" value="GLYCOPROTEASE"/>
    <property type="match status" value="1"/>
</dbReference>
<dbReference type="SUPFAM" id="SSF53067">
    <property type="entry name" value="Actin-like ATPase domain"/>
    <property type="match status" value="2"/>
</dbReference>
<evidence type="ECO:0000256" key="4">
    <source>
        <dbReference type="ARBA" id="ARBA00022723"/>
    </source>
</evidence>
<evidence type="ECO:0000313" key="9">
    <source>
        <dbReference type="EMBL" id="SMQ46063.1"/>
    </source>
</evidence>
<dbReference type="InterPro" id="IPR000905">
    <property type="entry name" value="Gcp-like_dom"/>
</dbReference>
<dbReference type="InterPro" id="IPR043129">
    <property type="entry name" value="ATPase_NBD"/>
</dbReference>
<evidence type="ECO:0000256" key="7">
    <source>
        <dbReference type="HAMAP-Rule" id="MF_03179"/>
    </source>
</evidence>
<dbReference type="GO" id="GO:0072670">
    <property type="term" value="P:mitochondrial tRNA threonylcarbamoyladenosine modification"/>
    <property type="evidence" value="ECO:0007669"/>
    <property type="project" value="TreeGrafter"/>
</dbReference>
<organism evidence="9 10">
    <name type="scientific">Zymoseptoria tritici (strain ST99CH_3D7)</name>
    <dbReference type="NCBI Taxonomy" id="1276538"/>
    <lineage>
        <taxon>Eukaryota</taxon>
        <taxon>Fungi</taxon>
        <taxon>Dikarya</taxon>
        <taxon>Ascomycota</taxon>
        <taxon>Pezizomycotina</taxon>
        <taxon>Dothideomycetes</taxon>
        <taxon>Dothideomycetidae</taxon>
        <taxon>Mycosphaerellales</taxon>
        <taxon>Mycosphaerellaceae</taxon>
        <taxon>Zymoseptoria</taxon>
    </lineage>
</organism>
<evidence type="ECO:0000256" key="5">
    <source>
        <dbReference type="ARBA" id="ARBA00023315"/>
    </source>
</evidence>
<protein>
    <recommendedName>
        <fullName evidence="1">N(6)-L-threonylcarbamoyladenine synthase</fullName>
        <ecNumber evidence="1">2.3.1.234</ecNumber>
    </recommendedName>
</protein>
<gene>
    <name evidence="9" type="ORF">ZT3D7_G1208</name>
</gene>
<evidence type="ECO:0000256" key="1">
    <source>
        <dbReference type="ARBA" id="ARBA00012156"/>
    </source>
</evidence>
<keyword evidence="4 7" id="KW-0479">Metal-binding</keyword>
<dbReference type="InterPro" id="IPR017861">
    <property type="entry name" value="KAE1/TsaD"/>
</dbReference>
<dbReference type="PANTHER" id="PTHR11735">
    <property type="entry name" value="TRNA N6-ADENOSINE THREONYLCARBAMOYLTRANSFERASE"/>
    <property type="match status" value="1"/>
</dbReference>
<dbReference type="InterPro" id="IPR022450">
    <property type="entry name" value="TsaD"/>
</dbReference>
<dbReference type="AlphaFoldDB" id="A0A1X7RF68"/>
<dbReference type="HAMAP" id="MF_01445">
    <property type="entry name" value="TsaD"/>
    <property type="match status" value="1"/>
</dbReference>
<dbReference type="Proteomes" id="UP000215127">
    <property type="component" value="Chromosome 1"/>
</dbReference>
<proteinExistence type="inferred from homology"/>
<keyword evidence="2 7" id="KW-0808">Transferase</keyword>
<evidence type="ECO:0000313" key="10">
    <source>
        <dbReference type="Proteomes" id="UP000215127"/>
    </source>
</evidence>
<comment type="catalytic activity">
    <reaction evidence="6 7">
        <text>L-threonylcarbamoyladenylate + adenosine(37) in tRNA = N(6)-L-threonylcarbamoyladenosine(37) in tRNA + AMP + H(+)</text>
        <dbReference type="Rhea" id="RHEA:37059"/>
        <dbReference type="Rhea" id="RHEA-COMP:10162"/>
        <dbReference type="Rhea" id="RHEA-COMP:10163"/>
        <dbReference type="ChEBI" id="CHEBI:15378"/>
        <dbReference type="ChEBI" id="CHEBI:73682"/>
        <dbReference type="ChEBI" id="CHEBI:74411"/>
        <dbReference type="ChEBI" id="CHEBI:74418"/>
        <dbReference type="ChEBI" id="CHEBI:456215"/>
        <dbReference type="EC" id="2.3.1.234"/>
    </reaction>
</comment>
<comment type="function">
    <text evidence="7">Required for the formation of a threonylcarbamoyl group on adenosine at position 37 (t(6)A37) in mitochondrial tRNAs that read codons beginning with adenine. Probably involved in the transfer of the threonylcarbamoyl moiety of threonylcarbamoyl-AMP (TC-AMP) to the N6 group of A37. Involved in mitochondrial genome maintenance.</text>
</comment>
<dbReference type="GO" id="GO:0061711">
    <property type="term" value="F:tRNA N(6)-L-threonylcarbamoyladenine synthase activity"/>
    <property type="evidence" value="ECO:0007669"/>
    <property type="project" value="UniProtKB-EC"/>
</dbReference>
<evidence type="ECO:0000256" key="2">
    <source>
        <dbReference type="ARBA" id="ARBA00022679"/>
    </source>
</evidence>
<comment type="cofactor">
    <cofactor evidence="7">
        <name>a divalent metal cation</name>
        <dbReference type="ChEBI" id="CHEBI:60240"/>
    </cofactor>
    <text evidence="7">Binds 1 divalent metal cation per subunit.</text>
</comment>
<keyword evidence="7" id="KW-0496">Mitochondrion</keyword>
<dbReference type="PANTHER" id="PTHR11735:SF6">
    <property type="entry name" value="TRNA N6-ADENOSINE THREONYLCARBAMOYLTRANSFERASE, MITOCHONDRIAL"/>
    <property type="match status" value="1"/>
</dbReference>
<dbReference type="STRING" id="1276538.A0A1X7RF68"/>
<dbReference type="PRINTS" id="PR00789">
    <property type="entry name" value="OSIALOPTASE"/>
</dbReference>
<dbReference type="EC" id="2.3.1.234" evidence="1"/>
<dbReference type="NCBIfam" id="TIGR00329">
    <property type="entry name" value="gcp_kae1"/>
    <property type="match status" value="1"/>
</dbReference>
<keyword evidence="10" id="KW-1185">Reference proteome</keyword>
<sequence>MRSLLTRSAALSHRRHVNAHVSRSIVTLAIETSCDDTSVAVAELLSPQLHGRLKVHFHEKVTADNDAYNGIHPLVALHSHRRNLALLVQKALQVSPKPDFVAVTRGPGMRSNLSTGLDTAKGLAVAWDVPLLATHHMQAHALTPRLVAAMEMDLGQPKPLNPAFPFLTLLASGGHTMLINSTGLVEHSILADTQDIAIGDCLDKAARAILPAGRLAIPYGRALEEFAFPNGPSDYQYTAPTRRREELERRPTKWRWGLFPPLSESKRGEKSSKRMVYSFTGLTTSIERITTRVVDAEGRLTSVSRRPEDISEDERRELAREVQRIAFEHLASRIILHLSSNATDVNAIVVSGGVASNSFLRHLLRAMLDARGYDRIRLEFPPISLCTDNALMIAWAALEMWHAGYRSSLDVQPLRKWSMDPNAEDGGILGVGGWHNVLKAQDVLGTTDNPKTP</sequence>
<comment type="subunit">
    <text evidence="7">Homodimer.</text>
</comment>
<keyword evidence="3 7" id="KW-0819">tRNA processing</keyword>
<evidence type="ECO:0000256" key="6">
    <source>
        <dbReference type="ARBA" id="ARBA00048117"/>
    </source>
</evidence>
<evidence type="ECO:0000259" key="8">
    <source>
        <dbReference type="Pfam" id="PF00814"/>
    </source>
</evidence>
<feature type="domain" description="Gcp-like" evidence="8">
    <location>
        <begin position="65"/>
        <end position="395"/>
    </location>
</feature>
<reference evidence="9 10" key="1">
    <citation type="submission" date="2016-06" db="EMBL/GenBank/DDBJ databases">
        <authorList>
            <person name="Kjaerup R.B."/>
            <person name="Dalgaard T.S."/>
            <person name="Juul-Madsen H.R."/>
        </authorList>
    </citation>
    <scope>NUCLEOTIDE SEQUENCE [LARGE SCALE GENOMIC DNA]</scope>
</reference>
<evidence type="ECO:0000256" key="3">
    <source>
        <dbReference type="ARBA" id="ARBA00022694"/>
    </source>
</evidence>
<dbReference type="EMBL" id="LT853692">
    <property type="protein sequence ID" value="SMQ46063.1"/>
    <property type="molecule type" value="Genomic_DNA"/>
</dbReference>
<dbReference type="GO" id="GO:0005739">
    <property type="term" value="C:mitochondrion"/>
    <property type="evidence" value="ECO:0007669"/>
    <property type="project" value="UniProtKB-SubCell"/>
</dbReference>
<dbReference type="GO" id="GO:0046872">
    <property type="term" value="F:metal ion binding"/>
    <property type="evidence" value="ECO:0007669"/>
    <property type="project" value="UniProtKB-KW"/>
</dbReference>
<dbReference type="InterPro" id="IPR017860">
    <property type="entry name" value="Peptidase_M22_CS"/>
</dbReference>
<comment type="similarity">
    <text evidence="7">Belongs to the KAE1 / TsaD family.</text>
</comment>
<accession>A0A1X7RF68</accession>
<dbReference type="Gene3D" id="3.30.420.40">
    <property type="match status" value="2"/>
</dbReference>
<name>A0A1X7RF68_ZYMT9</name>
<dbReference type="Pfam" id="PF00814">
    <property type="entry name" value="TsaD"/>
    <property type="match status" value="1"/>
</dbReference>
<keyword evidence="5 7" id="KW-0012">Acyltransferase</keyword>
<comment type="subcellular location">
    <subcellularLocation>
        <location evidence="7">Mitochondrion</location>
    </subcellularLocation>
</comment>